<accession>A0ABT3GKM0</accession>
<evidence type="ECO:0000256" key="1">
    <source>
        <dbReference type="SAM" id="MobiDB-lite"/>
    </source>
</evidence>
<dbReference type="RefSeq" id="WP_264488177.1">
    <property type="nucleotide sequence ID" value="NZ_JAPDDT010000007.1"/>
</dbReference>
<reference evidence="3 4" key="1">
    <citation type="submission" date="2022-10" db="EMBL/GenBank/DDBJ databases">
        <title>Luteolibacter arcticus strain CCTCC AB 2014275, whole genome shotgun sequencing project.</title>
        <authorList>
            <person name="Zhao G."/>
            <person name="Shen L."/>
        </authorList>
    </citation>
    <scope>NUCLEOTIDE SEQUENCE [LARGE SCALE GENOMIC DNA]</scope>
    <source>
        <strain evidence="3 4">CCTCC AB 2014275</strain>
    </source>
</reference>
<evidence type="ECO:0000313" key="3">
    <source>
        <dbReference type="EMBL" id="MCW1924069.1"/>
    </source>
</evidence>
<feature type="transmembrane region" description="Helical" evidence="2">
    <location>
        <begin position="262"/>
        <end position="283"/>
    </location>
</feature>
<name>A0ABT3GKM0_9BACT</name>
<gene>
    <name evidence="3" type="ORF">OKA05_15990</name>
</gene>
<feature type="region of interest" description="Disordered" evidence="1">
    <location>
        <begin position="217"/>
        <end position="253"/>
    </location>
</feature>
<organism evidence="3 4">
    <name type="scientific">Luteolibacter arcticus</name>
    <dbReference type="NCBI Taxonomy" id="1581411"/>
    <lineage>
        <taxon>Bacteria</taxon>
        <taxon>Pseudomonadati</taxon>
        <taxon>Verrucomicrobiota</taxon>
        <taxon>Verrucomicrobiia</taxon>
        <taxon>Verrucomicrobiales</taxon>
        <taxon>Verrucomicrobiaceae</taxon>
        <taxon>Luteolibacter</taxon>
    </lineage>
</organism>
<comment type="caution">
    <text evidence="3">The sequence shown here is derived from an EMBL/GenBank/DDBJ whole genome shotgun (WGS) entry which is preliminary data.</text>
</comment>
<feature type="compositionally biased region" description="Basic and acidic residues" evidence="1">
    <location>
        <begin position="234"/>
        <end position="245"/>
    </location>
</feature>
<sequence length="290" mass="32447">MKKAHGARKLSLGVSVTWLTLGFLWLAGVFVLQAQEDQSLPFRPLEGELKRKQLDEFKGWSEEDFARLDVNDPQLKRAYLDLFGTVAGLVIHPSEAHMQAALADLKKRGNLVTPMFLEVMRENPETRYELLILLHVPKIEGLDLKLYLDYSRQVLRKRSMTMNDTLASASSMLIASQGDVSDRELLEWVIETRPFVAYSVSKQLDVLNQHIPLKEETGASLPNRDPITDSATATERKGPSGEPAHESANPKAVNERTNFVKWPTALGLLTAVLAIAAAVVLWLRRGKARI</sequence>
<proteinExistence type="predicted"/>
<evidence type="ECO:0000256" key="2">
    <source>
        <dbReference type="SAM" id="Phobius"/>
    </source>
</evidence>
<evidence type="ECO:0000313" key="4">
    <source>
        <dbReference type="Proteomes" id="UP001320876"/>
    </source>
</evidence>
<keyword evidence="2" id="KW-0472">Membrane</keyword>
<dbReference type="Proteomes" id="UP001320876">
    <property type="component" value="Unassembled WGS sequence"/>
</dbReference>
<keyword evidence="2" id="KW-1133">Transmembrane helix</keyword>
<keyword evidence="4" id="KW-1185">Reference proteome</keyword>
<protein>
    <submittedName>
        <fullName evidence="3">Uncharacterized protein</fullName>
    </submittedName>
</protein>
<dbReference type="EMBL" id="JAPDDT010000007">
    <property type="protein sequence ID" value="MCW1924069.1"/>
    <property type="molecule type" value="Genomic_DNA"/>
</dbReference>
<keyword evidence="2" id="KW-0812">Transmembrane</keyword>